<dbReference type="AlphaFoldDB" id="A0A5J5GLX7"/>
<comment type="caution">
    <text evidence="1">The sequence shown here is derived from an EMBL/GenBank/DDBJ whole genome shotgun (WGS) entry which is preliminary data.</text>
</comment>
<dbReference type="EMBL" id="VYQE01000002">
    <property type="protein sequence ID" value="KAA9009160.1"/>
    <property type="molecule type" value="Genomic_DNA"/>
</dbReference>
<dbReference type="Proteomes" id="UP000326554">
    <property type="component" value="Unassembled WGS sequence"/>
</dbReference>
<name>A0A5J5GLX7_9RHOB</name>
<organism evidence="1 2">
    <name type="scientific">Histidinibacterium aquaticum</name>
    <dbReference type="NCBI Taxonomy" id="2613962"/>
    <lineage>
        <taxon>Bacteria</taxon>
        <taxon>Pseudomonadati</taxon>
        <taxon>Pseudomonadota</taxon>
        <taxon>Alphaproteobacteria</taxon>
        <taxon>Rhodobacterales</taxon>
        <taxon>Paracoccaceae</taxon>
        <taxon>Histidinibacterium</taxon>
    </lineage>
</organism>
<reference evidence="1 2" key="1">
    <citation type="submission" date="2019-09" db="EMBL/GenBank/DDBJ databases">
        <authorList>
            <person name="Park J.-S."/>
            <person name="Choi H.-J."/>
        </authorList>
    </citation>
    <scope>NUCLEOTIDE SEQUENCE [LARGE SCALE GENOMIC DNA]</scope>
    <source>
        <strain evidence="1 2">176SS1-4</strain>
    </source>
</reference>
<dbReference type="RefSeq" id="WP_150444693.1">
    <property type="nucleotide sequence ID" value="NZ_VYQE01000002.1"/>
</dbReference>
<gene>
    <name evidence="1" type="ORF">F3S47_07855</name>
</gene>
<evidence type="ECO:0000313" key="1">
    <source>
        <dbReference type="EMBL" id="KAA9009160.1"/>
    </source>
</evidence>
<sequence length="80" mass="9438">MTWDQIARQPDPALPQLRRRFPRIDRDMIVEVGADKEAAIDKIAERHDLTKREADRELDDLLFAMRLRRVAHESRKAMAD</sequence>
<accession>A0A5J5GLX7</accession>
<keyword evidence="2" id="KW-1185">Reference proteome</keyword>
<evidence type="ECO:0000313" key="2">
    <source>
        <dbReference type="Proteomes" id="UP000326554"/>
    </source>
</evidence>
<protein>
    <submittedName>
        <fullName evidence="1">Uncharacterized protein</fullName>
    </submittedName>
</protein>
<proteinExistence type="predicted"/>